<comment type="subcellular location">
    <subcellularLocation>
        <location evidence="1">Cell membrane</location>
        <topology evidence="1">Multi-pass membrane protein</topology>
    </subcellularLocation>
</comment>
<dbReference type="Pfam" id="PF08817">
    <property type="entry name" value="YukD"/>
    <property type="match status" value="1"/>
</dbReference>
<evidence type="ECO:0000256" key="7">
    <source>
        <dbReference type="SAM" id="Phobius"/>
    </source>
</evidence>
<feature type="transmembrane region" description="Helical" evidence="7">
    <location>
        <begin position="374"/>
        <end position="393"/>
    </location>
</feature>
<evidence type="ECO:0000256" key="5">
    <source>
        <dbReference type="ARBA" id="ARBA00022989"/>
    </source>
</evidence>
<dbReference type="AlphaFoldDB" id="A0A919PMQ1"/>
<evidence type="ECO:0000256" key="3">
    <source>
        <dbReference type="ARBA" id="ARBA00022475"/>
    </source>
</evidence>
<dbReference type="InterPro" id="IPR006707">
    <property type="entry name" value="T7SS_EccD"/>
</dbReference>
<evidence type="ECO:0000256" key="2">
    <source>
        <dbReference type="ARBA" id="ARBA00006162"/>
    </source>
</evidence>
<dbReference type="GO" id="GO:0005886">
    <property type="term" value="C:plasma membrane"/>
    <property type="evidence" value="ECO:0007669"/>
    <property type="project" value="UniProtKB-SubCell"/>
</dbReference>
<evidence type="ECO:0000259" key="8">
    <source>
        <dbReference type="Pfam" id="PF19053"/>
    </source>
</evidence>
<dbReference type="PIRSF" id="PIRSF017804">
    <property type="entry name" value="Secretion_EccD1"/>
    <property type="match status" value="1"/>
</dbReference>
<feature type="transmembrane region" description="Helical" evidence="7">
    <location>
        <begin position="399"/>
        <end position="420"/>
    </location>
</feature>
<dbReference type="InterPro" id="IPR044049">
    <property type="entry name" value="EccD_transm"/>
</dbReference>
<evidence type="ECO:0000256" key="1">
    <source>
        <dbReference type="ARBA" id="ARBA00004651"/>
    </source>
</evidence>
<sequence>MSATPTTGLARVTVVTPDRRVDLALPTNVALAGLLPSLLQHAGESFADDGEQHGGWMLRRSDGAELVTQDTLGAQEVHDGELLHLVPRHEEWPEVDYDDIVHTIAAGSRRYGQPWSPATTRRATMLVGAAALAVVMVILLRSGPSWTLPGWVAAGLAVVLLITGVALSRAMADAQTGVFVAAISLPFAFTGGALLIAGDTALTDLGAPHLLLASVLLTGASLVGYAGVADSARLFVAGVTTGLIGMCGAVLVLLGLDAVPATSAVLAAVVLIAPASPLLAIRLGKIPVPALPENAGAVFEDQPYVPAPRVFAAVARADEILTGVLLGASVAGSVCLAVLGTVGGLSVLLLATVAALALLLRTRLFLATRQRVPLLVAGLVGVASLVVHLSTGMNPDTRVIVTAVGLAVVAGLVIGGGVAYSKRSPSPYIGRFLEMFDAFVLISVIPIACAAASVYSAVRGHFG</sequence>
<evidence type="ECO:0000256" key="6">
    <source>
        <dbReference type="ARBA" id="ARBA00023136"/>
    </source>
</evidence>
<reference evidence="9" key="1">
    <citation type="submission" date="2021-01" db="EMBL/GenBank/DDBJ databases">
        <title>Whole genome shotgun sequence of Dactylosporangium siamense NBRC 106093.</title>
        <authorList>
            <person name="Komaki H."/>
            <person name="Tamura T."/>
        </authorList>
    </citation>
    <scope>NUCLEOTIDE SEQUENCE</scope>
    <source>
        <strain evidence="9">NBRC 106093</strain>
    </source>
</reference>
<comment type="similarity">
    <text evidence="2">Belongs to the EccD/Snm4 family.</text>
</comment>
<dbReference type="NCBIfam" id="TIGR03920">
    <property type="entry name" value="T7SS_EccD"/>
    <property type="match status" value="1"/>
</dbReference>
<keyword evidence="5 7" id="KW-1133">Transmembrane helix</keyword>
<dbReference type="Proteomes" id="UP000660611">
    <property type="component" value="Unassembled WGS sequence"/>
</dbReference>
<dbReference type="Pfam" id="PF19053">
    <property type="entry name" value="EccD"/>
    <property type="match status" value="1"/>
</dbReference>
<proteinExistence type="inferred from homology"/>
<evidence type="ECO:0000256" key="4">
    <source>
        <dbReference type="ARBA" id="ARBA00022692"/>
    </source>
</evidence>
<dbReference type="InterPro" id="IPR024962">
    <property type="entry name" value="YukD-like"/>
</dbReference>
<keyword evidence="3" id="KW-1003">Cell membrane</keyword>
<keyword evidence="6 7" id="KW-0472">Membrane</keyword>
<feature type="transmembrane region" description="Helical" evidence="7">
    <location>
        <begin position="345"/>
        <end position="362"/>
    </location>
</feature>
<keyword evidence="10" id="KW-1185">Reference proteome</keyword>
<keyword evidence="4 7" id="KW-0812">Transmembrane</keyword>
<organism evidence="9 10">
    <name type="scientific">Dactylosporangium siamense</name>
    <dbReference type="NCBI Taxonomy" id="685454"/>
    <lineage>
        <taxon>Bacteria</taxon>
        <taxon>Bacillati</taxon>
        <taxon>Actinomycetota</taxon>
        <taxon>Actinomycetes</taxon>
        <taxon>Micromonosporales</taxon>
        <taxon>Micromonosporaceae</taxon>
        <taxon>Dactylosporangium</taxon>
    </lineage>
</organism>
<dbReference type="EMBL" id="BONQ01000074">
    <property type="protein sequence ID" value="GIG46654.1"/>
    <property type="molecule type" value="Genomic_DNA"/>
</dbReference>
<dbReference type="Gene3D" id="3.10.20.90">
    <property type="entry name" value="Phosphatidylinositol 3-kinase Catalytic Subunit, Chain A, domain 1"/>
    <property type="match status" value="1"/>
</dbReference>
<feature type="transmembrane region" description="Helical" evidence="7">
    <location>
        <begin position="179"/>
        <end position="198"/>
    </location>
</feature>
<feature type="transmembrane region" description="Helical" evidence="7">
    <location>
        <begin position="123"/>
        <end position="142"/>
    </location>
</feature>
<dbReference type="RefSeq" id="WP_203848422.1">
    <property type="nucleotide sequence ID" value="NZ_BAAAVW010000015.1"/>
</dbReference>
<accession>A0A919PMQ1</accession>
<feature type="transmembrane region" description="Helical" evidence="7">
    <location>
        <begin position="210"/>
        <end position="228"/>
    </location>
</feature>
<feature type="transmembrane region" description="Helical" evidence="7">
    <location>
        <begin position="262"/>
        <end position="281"/>
    </location>
</feature>
<feature type="domain" description="EccD-like transmembrane" evidence="8">
    <location>
        <begin position="120"/>
        <end position="460"/>
    </location>
</feature>
<name>A0A919PMQ1_9ACTN</name>
<comment type="caution">
    <text evidence="9">The sequence shown here is derived from an EMBL/GenBank/DDBJ whole genome shotgun (WGS) entry which is preliminary data.</text>
</comment>
<protein>
    <submittedName>
        <fullName evidence="9">Type VII secretion integral membrane protein EccD</fullName>
    </submittedName>
</protein>
<feature type="transmembrane region" description="Helical" evidence="7">
    <location>
        <begin position="148"/>
        <end position="167"/>
    </location>
</feature>
<evidence type="ECO:0000313" key="10">
    <source>
        <dbReference type="Proteomes" id="UP000660611"/>
    </source>
</evidence>
<feature type="transmembrane region" description="Helical" evidence="7">
    <location>
        <begin position="235"/>
        <end position="256"/>
    </location>
</feature>
<gene>
    <name evidence="9" type="ORF">Dsi01nite_046950</name>
</gene>
<evidence type="ECO:0000313" key="9">
    <source>
        <dbReference type="EMBL" id="GIG46654.1"/>
    </source>
</evidence>
<feature type="transmembrane region" description="Helical" evidence="7">
    <location>
        <begin position="432"/>
        <end position="458"/>
    </location>
</feature>